<dbReference type="EC" id="2.4.1.109" evidence="4"/>
<dbReference type="GO" id="GO:0005789">
    <property type="term" value="C:endoplasmic reticulum membrane"/>
    <property type="evidence" value="ECO:0007669"/>
    <property type="project" value="UniProtKB-SubCell"/>
</dbReference>
<dbReference type="InterPro" id="IPR027005">
    <property type="entry name" value="PMT-like"/>
</dbReference>
<feature type="transmembrane region" description="Helical" evidence="17">
    <location>
        <begin position="193"/>
        <end position="213"/>
    </location>
</feature>
<dbReference type="InterPro" id="IPR003342">
    <property type="entry name" value="ArnT-like_N"/>
</dbReference>
<dbReference type="Pfam" id="PF16192">
    <property type="entry name" value="PMT_4TMC"/>
    <property type="match status" value="1"/>
</dbReference>
<comment type="catalytic activity">
    <reaction evidence="13">
        <text>a di-trans,poly-cis-dolichyl beta-D-mannosyl phosphate + L-threonyl-[protein] = 3-O-(alpha-D-mannosyl)-L-threonyl-[protein] + a di-trans,poly-cis-dolichyl phosphate + H(+)</text>
        <dbReference type="Rhea" id="RHEA:53396"/>
        <dbReference type="Rhea" id="RHEA-COMP:11060"/>
        <dbReference type="Rhea" id="RHEA-COMP:13547"/>
        <dbReference type="Rhea" id="RHEA-COMP:19498"/>
        <dbReference type="Rhea" id="RHEA-COMP:19501"/>
        <dbReference type="ChEBI" id="CHEBI:15378"/>
        <dbReference type="ChEBI" id="CHEBI:30013"/>
        <dbReference type="ChEBI" id="CHEBI:57683"/>
        <dbReference type="ChEBI" id="CHEBI:58211"/>
        <dbReference type="ChEBI" id="CHEBI:137323"/>
        <dbReference type="EC" id="2.4.1.109"/>
    </reaction>
</comment>
<dbReference type="InterPro" id="IPR036871">
    <property type="entry name" value="PX_dom_sf"/>
</dbReference>
<dbReference type="Pfam" id="PF02366">
    <property type="entry name" value="PMT"/>
    <property type="match status" value="1"/>
</dbReference>
<feature type="compositionally biased region" description="Pro residues" evidence="16">
    <location>
        <begin position="874"/>
        <end position="884"/>
    </location>
</feature>
<dbReference type="InterPro" id="IPR011992">
    <property type="entry name" value="EF-hand-dom_pair"/>
</dbReference>
<evidence type="ECO:0000256" key="17">
    <source>
        <dbReference type="SAM" id="Phobius"/>
    </source>
</evidence>
<feature type="transmembrane region" description="Helical" evidence="17">
    <location>
        <begin position="285"/>
        <end position="304"/>
    </location>
</feature>
<feature type="transmembrane region" description="Helical" evidence="17">
    <location>
        <begin position="601"/>
        <end position="623"/>
    </location>
</feature>
<accession>A0A9W8MPU6</accession>
<feature type="transmembrane region" description="Helical" evidence="17">
    <location>
        <begin position="717"/>
        <end position="736"/>
    </location>
</feature>
<feature type="transmembrane region" description="Helical" evidence="17">
    <location>
        <begin position="677"/>
        <end position="696"/>
    </location>
</feature>
<evidence type="ECO:0000256" key="1">
    <source>
        <dbReference type="ARBA" id="ARBA00004477"/>
    </source>
</evidence>
<comment type="similarity">
    <text evidence="3">Belongs to the glycosyltransferase 39 family.</text>
</comment>
<feature type="transmembrane region" description="Helical" evidence="17">
    <location>
        <begin position="139"/>
        <end position="160"/>
    </location>
</feature>
<gene>
    <name evidence="20" type="ORF">NLJ89_g9461</name>
</gene>
<dbReference type="PROSITE" id="PS50195">
    <property type="entry name" value="PX"/>
    <property type="match status" value="1"/>
</dbReference>
<feature type="transmembrane region" description="Helical" evidence="17">
    <location>
        <begin position="248"/>
        <end position="265"/>
    </location>
</feature>
<keyword evidence="5" id="KW-0328">Glycosyltransferase</keyword>
<dbReference type="CDD" id="cd23285">
    <property type="entry name" value="beta-trefoil_MIR_PMT4-like"/>
    <property type="match status" value="1"/>
</dbReference>
<evidence type="ECO:0000256" key="7">
    <source>
        <dbReference type="ARBA" id="ARBA00022692"/>
    </source>
</evidence>
<evidence type="ECO:0000256" key="5">
    <source>
        <dbReference type="ARBA" id="ARBA00022676"/>
    </source>
</evidence>
<feature type="region of interest" description="Disordered" evidence="16">
    <location>
        <begin position="985"/>
        <end position="1048"/>
    </location>
</feature>
<feature type="domain" description="MIR" evidence="19">
    <location>
        <begin position="465"/>
        <end position="521"/>
    </location>
</feature>
<dbReference type="SMART" id="SM00312">
    <property type="entry name" value="PX"/>
    <property type="match status" value="1"/>
</dbReference>
<feature type="domain" description="MIR" evidence="19">
    <location>
        <begin position="403"/>
        <end position="460"/>
    </location>
</feature>
<dbReference type="Gene3D" id="1.10.238.10">
    <property type="entry name" value="EF-hand"/>
    <property type="match status" value="1"/>
</dbReference>
<dbReference type="EMBL" id="JANKHO010001477">
    <property type="protein sequence ID" value="KAJ3501171.1"/>
    <property type="molecule type" value="Genomic_DNA"/>
</dbReference>
<feature type="transmembrane region" description="Helical" evidence="17">
    <location>
        <begin position="99"/>
        <end position="119"/>
    </location>
</feature>
<dbReference type="SUPFAM" id="SSF64268">
    <property type="entry name" value="PX domain"/>
    <property type="match status" value="1"/>
</dbReference>
<comment type="subcellular location">
    <subcellularLocation>
        <location evidence="1">Endoplasmic reticulum membrane</location>
        <topology evidence="1">Multi-pass membrane protein</topology>
    </subcellularLocation>
</comment>
<dbReference type="InterPro" id="IPR036300">
    <property type="entry name" value="MIR_dom_sf"/>
</dbReference>
<evidence type="ECO:0000256" key="2">
    <source>
        <dbReference type="ARBA" id="ARBA00004922"/>
    </source>
</evidence>
<keyword evidence="9" id="KW-0256">Endoplasmic reticulum</keyword>
<evidence type="ECO:0000313" key="20">
    <source>
        <dbReference type="EMBL" id="KAJ3501171.1"/>
    </source>
</evidence>
<dbReference type="GO" id="GO:0035091">
    <property type="term" value="F:phosphatidylinositol binding"/>
    <property type="evidence" value="ECO:0007669"/>
    <property type="project" value="InterPro"/>
</dbReference>
<dbReference type="Proteomes" id="UP001148786">
    <property type="component" value="Unassembled WGS sequence"/>
</dbReference>
<feature type="domain" description="MIR" evidence="19">
    <location>
        <begin position="334"/>
        <end position="394"/>
    </location>
</feature>
<evidence type="ECO:0000256" key="14">
    <source>
        <dbReference type="ARBA" id="ARBA00045102"/>
    </source>
</evidence>
<dbReference type="CDD" id="cd07597">
    <property type="entry name" value="BAR_SNX8"/>
    <property type="match status" value="1"/>
</dbReference>
<proteinExistence type="inferred from homology"/>
<evidence type="ECO:0000256" key="16">
    <source>
        <dbReference type="SAM" id="MobiDB-lite"/>
    </source>
</evidence>
<dbReference type="Gene3D" id="2.80.10.50">
    <property type="match status" value="1"/>
</dbReference>
<dbReference type="InterPro" id="IPR027267">
    <property type="entry name" value="AH/BAR_dom_sf"/>
</dbReference>
<dbReference type="InterPro" id="IPR045734">
    <property type="entry name" value="Snx8_BAR_dom"/>
</dbReference>
<dbReference type="OrthoDB" id="292747at2759"/>
<dbReference type="PANTHER" id="PTHR10050">
    <property type="entry name" value="DOLICHYL-PHOSPHATE-MANNOSE--PROTEIN MANNOSYLTRANSFERASE"/>
    <property type="match status" value="1"/>
</dbReference>
<feature type="region of interest" description="Disordered" evidence="16">
    <location>
        <begin position="1"/>
        <end position="29"/>
    </location>
</feature>
<dbReference type="FunFam" id="2.80.10.50:FF:000044">
    <property type="entry name" value="Dolichyl-phosphate-mannose-protein mannosyltransferase 4"/>
    <property type="match status" value="1"/>
</dbReference>
<evidence type="ECO:0000256" key="12">
    <source>
        <dbReference type="ARBA" id="ARBA00023180"/>
    </source>
</evidence>
<keyword evidence="6" id="KW-0808">Transferase</keyword>
<comment type="caution">
    <text evidence="20">The sequence shown here is derived from an EMBL/GenBank/DDBJ whole genome shotgun (WGS) entry which is preliminary data.</text>
</comment>
<evidence type="ECO:0000256" key="10">
    <source>
        <dbReference type="ARBA" id="ARBA00022989"/>
    </source>
</evidence>
<dbReference type="Pfam" id="PF02815">
    <property type="entry name" value="MIR"/>
    <property type="match status" value="1"/>
</dbReference>
<dbReference type="PROSITE" id="PS50919">
    <property type="entry name" value="MIR"/>
    <property type="match status" value="3"/>
</dbReference>
<evidence type="ECO:0000256" key="15">
    <source>
        <dbReference type="ARBA" id="ARBA00072057"/>
    </source>
</evidence>
<dbReference type="InterPro" id="IPR016093">
    <property type="entry name" value="MIR_motif"/>
</dbReference>
<dbReference type="GO" id="GO:0004169">
    <property type="term" value="F:dolichyl-phosphate-mannose-protein mannosyltransferase activity"/>
    <property type="evidence" value="ECO:0007669"/>
    <property type="project" value="UniProtKB-EC"/>
</dbReference>
<evidence type="ECO:0000256" key="8">
    <source>
        <dbReference type="ARBA" id="ARBA00022737"/>
    </source>
</evidence>
<evidence type="ECO:0000259" key="19">
    <source>
        <dbReference type="PROSITE" id="PS50919"/>
    </source>
</evidence>
<feature type="transmembrane region" description="Helical" evidence="17">
    <location>
        <begin position="644"/>
        <end position="665"/>
    </location>
</feature>
<reference evidence="20" key="1">
    <citation type="submission" date="2022-07" db="EMBL/GenBank/DDBJ databases">
        <title>Genome Sequence of Agrocybe chaxingu.</title>
        <authorList>
            <person name="Buettner E."/>
        </authorList>
    </citation>
    <scope>NUCLEOTIDE SEQUENCE</scope>
    <source>
        <strain evidence="20">MP-N11</strain>
    </source>
</reference>
<evidence type="ECO:0000256" key="3">
    <source>
        <dbReference type="ARBA" id="ARBA00007222"/>
    </source>
</evidence>
<dbReference type="SUPFAM" id="SSF47473">
    <property type="entry name" value="EF-hand"/>
    <property type="match status" value="1"/>
</dbReference>
<dbReference type="InterPro" id="IPR032421">
    <property type="entry name" value="PMT_4TMC"/>
</dbReference>
<evidence type="ECO:0000256" key="13">
    <source>
        <dbReference type="ARBA" id="ARBA00045085"/>
    </source>
</evidence>
<evidence type="ECO:0000256" key="11">
    <source>
        <dbReference type="ARBA" id="ARBA00023136"/>
    </source>
</evidence>
<dbReference type="Gene3D" id="1.20.1270.60">
    <property type="entry name" value="Arfaptin homology (AH) domain/BAR domain"/>
    <property type="match status" value="1"/>
</dbReference>
<feature type="transmembrane region" description="Helical" evidence="17">
    <location>
        <begin position="225"/>
        <end position="242"/>
    </location>
</feature>
<dbReference type="Gene3D" id="3.30.1520.10">
    <property type="entry name" value="Phox-like domain"/>
    <property type="match status" value="1"/>
</dbReference>
<keyword evidence="21" id="KW-1185">Reference proteome</keyword>
<comment type="catalytic activity">
    <reaction evidence="14">
        <text>a di-trans,poly-cis-dolichyl beta-D-mannosyl phosphate + L-seryl-[protein] = 3-O-(alpha-D-mannosyl)-L-seryl-[protein] + a di-trans,poly-cis-dolichyl phosphate + H(+)</text>
        <dbReference type="Rhea" id="RHEA:17377"/>
        <dbReference type="Rhea" id="RHEA-COMP:9863"/>
        <dbReference type="Rhea" id="RHEA-COMP:13546"/>
        <dbReference type="Rhea" id="RHEA-COMP:19498"/>
        <dbReference type="Rhea" id="RHEA-COMP:19501"/>
        <dbReference type="ChEBI" id="CHEBI:15378"/>
        <dbReference type="ChEBI" id="CHEBI:29999"/>
        <dbReference type="ChEBI" id="CHEBI:57683"/>
        <dbReference type="ChEBI" id="CHEBI:58211"/>
        <dbReference type="ChEBI" id="CHEBI:137321"/>
        <dbReference type="EC" id="2.4.1.109"/>
    </reaction>
</comment>
<feature type="compositionally biased region" description="Polar residues" evidence="16">
    <location>
        <begin position="1027"/>
        <end position="1040"/>
    </location>
</feature>
<evidence type="ECO:0000256" key="4">
    <source>
        <dbReference type="ARBA" id="ARBA00012839"/>
    </source>
</evidence>
<keyword evidence="11 17" id="KW-0472">Membrane</keyword>
<evidence type="ECO:0000259" key="18">
    <source>
        <dbReference type="PROSITE" id="PS50195"/>
    </source>
</evidence>
<dbReference type="SUPFAM" id="SSF82109">
    <property type="entry name" value="MIR domain"/>
    <property type="match status" value="1"/>
</dbReference>
<evidence type="ECO:0000256" key="6">
    <source>
        <dbReference type="ARBA" id="ARBA00022679"/>
    </source>
</evidence>
<name>A0A9W8MPU6_9AGAR</name>
<dbReference type="InterPro" id="IPR001683">
    <property type="entry name" value="PX_dom"/>
</dbReference>
<comment type="pathway">
    <text evidence="2">Protein modification; protein glycosylation.</text>
</comment>
<evidence type="ECO:0000313" key="21">
    <source>
        <dbReference type="Proteomes" id="UP001148786"/>
    </source>
</evidence>
<protein>
    <recommendedName>
        <fullName evidence="15">Dolichyl-phosphate-mannose--protein mannosyltransferase 4</fullName>
        <ecNumber evidence="4">2.4.1.109</ecNumber>
    </recommendedName>
</protein>
<feature type="domain" description="PX" evidence="18">
    <location>
        <begin position="1068"/>
        <end position="1176"/>
    </location>
</feature>
<organism evidence="20 21">
    <name type="scientific">Agrocybe chaxingu</name>
    <dbReference type="NCBI Taxonomy" id="84603"/>
    <lineage>
        <taxon>Eukaryota</taxon>
        <taxon>Fungi</taxon>
        <taxon>Dikarya</taxon>
        <taxon>Basidiomycota</taxon>
        <taxon>Agaricomycotina</taxon>
        <taxon>Agaricomycetes</taxon>
        <taxon>Agaricomycetidae</taxon>
        <taxon>Agaricales</taxon>
        <taxon>Agaricineae</taxon>
        <taxon>Strophariaceae</taxon>
        <taxon>Agrocybe</taxon>
    </lineage>
</organism>
<dbReference type="SMART" id="SM00472">
    <property type="entry name" value="MIR"/>
    <property type="match status" value="3"/>
</dbReference>
<feature type="region of interest" description="Disordered" evidence="16">
    <location>
        <begin position="864"/>
        <end position="885"/>
    </location>
</feature>
<keyword evidence="12" id="KW-0325">Glycoprotein</keyword>
<feature type="transmembrane region" description="Helical" evidence="17">
    <location>
        <begin position="167"/>
        <end position="187"/>
    </location>
</feature>
<dbReference type="Pfam" id="PF19566">
    <property type="entry name" value="Snx8_BAR_dom"/>
    <property type="match status" value="1"/>
</dbReference>
<dbReference type="PANTHER" id="PTHR10050:SF51">
    <property type="entry name" value="PROTEIN O-MANNOSYL-TRANSFERASE 1"/>
    <property type="match status" value="1"/>
</dbReference>
<evidence type="ECO:0000256" key="9">
    <source>
        <dbReference type="ARBA" id="ARBA00022824"/>
    </source>
</evidence>
<keyword evidence="8" id="KW-0677">Repeat</keyword>
<keyword evidence="7 17" id="KW-0812">Transmembrane</keyword>
<keyword evidence="10 17" id="KW-1133">Transmembrane helix</keyword>
<sequence>MAGKEKGTIRQRHSHAGPSNTEHEGSQDDEHVDVVYQNPRDRNHIEVLLESPKASVVVVSVLTALAFALRFYKINHPDQVVFDEVHFGKFAAHYIKRHYYFDVHPPFAKLLFGLAGWFVGFDGNFTFDNIGDSYTTNHVPYVGMRALPAILGSLTVPVVYAIMKESGYSTVIAAFSASLILFDNAHIAQSRLILLDATLIFFMSLTIYGYIRFRKLRYREFTPEWWTWLVLTGVFMACTWGSKVNGILTVFAIGLAVLIDLWDILDYKKEGHTMDYFWKHFTARAIGLILVPFIIYLSFFWVHFTVLTQSGPGDNFMSPAFQETLAGNEMLLNSKEIHYYDVISMRHKETKVFLHSHVERYPLTYADGRISSQGQQVTGYGHNDTNNFWRVIPTKALPETGRGRIVRNEDVIQLLHLNTQTHLLTHDVASPLMPTNQEFTTWPKDDHSRHNDTLFQVVLVNGHEGEAWKTKSGHFRLIHVPTKVSMWTHTSQLPDWAFKQQEINGNKNPTEKTATWYVDEIASQADDDREEEKKPAKAPKKMNFFRKFGELQLLMMQHNAGLTASHPYASSPINWPFLLMGISFWTENDSKKQIYLIGNIIGWWTCIIALSIYVGILGADLLARRRGMDPIPDPVRNRLWNNTGFFLLVWAVHYLPFFLFNRQLFIHHYLPSHLSSALIAGAVLSFVLSETINYPISARGPKTRLRPSQYSDIGLKGPVILVVFSLIMFFMFGFMAPLTYGTPGLTGEQVNSKRLLSSWTLHFAAKVTHEAIGEREQQSNVRNTIEQNVDAGHQTTRPHSDAVIIKRLPNPVCLRRTGASLFALLFIVFIMFNAPRPAQRYNTTSNGFGGSFVDNPLANSVYDDGLDPWSAAPSPTPTPAPQPAPNSVFSAVIADATVPSIYHRSYAAVDPSNTGETSVNALSRVLSTSGLPASTIDRIVNLVSSRPRVSKLEFFVALALVALAQSGKDVSIEQVAALSSQNTLPEPTLDLDRLQPSGSTIPPPTPSLRKNSTPSVRQPLPAYSSDDPWNTNPRYPTNPGTFADLPPTLSTGTSNTLGTGMPPEWWKKQENIRVTILGQQGFILNRYTVYEVTSDKRGNAVTRRYSEFVMLWDILFRRYPFRLFPALPPKRVGADEQFLEQRRRGLARALNSVVNHPVMKDDGALFAFLSELSFEAWRRQSSISLDEESASKRVDRVEEMSIPSDLEEKLAAVRGKVVPLIEQWQRICILAERIIKRQEAAAVRVPPALRRAFLPTHFTLPDLSPSTTMSSPGSPQSMTGSLTQSFLGFNIPAFSDAQGDLARLTNTLRAVVEVNETCWRGDDCELSNGVRSGLEQVAAHTQRHSEISEIRSRGLLDTTLEALKSQRDLYLATRDLFIRHDRLSLDQVERLKKRVETNSLKLEGARVAQKENWQEEVDRLTALIEKDQATIAAQLSRRVFIRACMWHELRVVLHNRENALLTQAIQGFAREEHSYAEDVANNWESLSEAVEGMPFE</sequence>
<dbReference type="Pfam" id="PF00787">
    <property type="entry name" value="PX"/>
    <property type="match status" value="1"/>
</dbReference>